<feature type="compositionally biased region" description="Basic residues" evidence="1">
    <location>
        <begin position="58"/>
        <end position="70"/>
    </location>
</feature>
<feature type="compositionally biased region" description="Basic and acidic residues" evidence="1">
    <location>
        <begin position="1"/>
        <end position="11"/>
    </location>
</feature>
<gene>
    <name evidence="2" type="ORF">ETU37_06730</name>
</gene>
<reference evidence="2 3" key="1">
    <citation type="submission" date="2019-01" db="EMBL/GenBank/DDBJ databases">
        <title>Nocardioides guangzhouensis sp. nov., an actinobacterium isolated from soil.</title>
        <authorList>
            <person name="Fu Y."/>
            <person name="Cai Y."/>
            <person name="Lin Z."/>
            <person name="Chen P."/>
        </authorList>
    </citation>
    <scope>NUCLEOTIDE SEQUENCE [LARGE SCALE GENOMIC DNA]</scope>
    <source>
        <strain evidence="2 3">NBRC 105384</strain>
    </source>
</reference>
<feature type="region of interest" description="Disordered" evidence="1">
    <location>
        <begin position="1"/>
        <end position="101"/>
    </location>
</feature>
<feature type="compositionally biased region" description="Low complexity" evidence="1">
    <location>
        <begin position="86"/>
        <end position="97"/>
    </location>
</feature>
<dbReference type="Proteomes" id="UP000291189">
    <property type="component" value="Unassembled WGS sequence"/>
</dbReference>
<accession>A0A4Q5J5D5</accession>
<evidence type="ECO:0000313" key="2">
    <source>
        <dbReference type="EMBL" id="RYU12675.1"/>
    </source>
</evidence>
<keyword evidence="3" id="KW-1185">Reference proteome</keyword>
<comment type="caution">
    <text evidence="2">The sequence shown here is derived from an EMBL/GenBank/DDBJ whole genome shotgun (WGS) entry which is preliminary data.</text>
</comment>
<dbReference type="OrthoDB" id="9804504at2"/>
<sequence>MDPALRRDREPAGPAGDRRRRHRHPGEPRARPAQAARHRRARQREPACLPRQRAPARPPRRRRARPRGRRGAAADHHRAHRRAAGRSRAAGPAPARSPGGGLTVSGLVVELAGLPGSGKSTLADALVARLRSEGLPCEVGDVGVSARVRREVRVLRRVGLAAAQAAHSPVSAARSAGVVVRSGQSSRRDTAAVLAQWLATERIVARGRRAPGVRLLEEGLVQTTWTALLRAHELGAADLWPSVPAASRPHLVVLLDVPPDLAAHRLAARASQHSRVQQLGPRKRAAALRRGQQVLDDVLQACPVPVHRLPSYGETADELAALAAEAVHALVGGPSAD</sequence>
<proteinExistence type="predicted"/>
<dbReference type="InterPro" id="IPR027417">
    <property type="entry name" value="P-loop_NTPase"/>
</dbReference>
<organism evidence="2 3">
    <name type="scientific">Nocardioides iriomotensis</name>
    <dbReference type="NCBI Taxonomy" id="715784"/>
    <lineage>
        <taxon>Bacteria</taxon>
        <taxon>Bacillati</taxon>
        <taxon>Actinomycetota</taxon>
        <taxon>Actinomycetes</taxon>
        <taxon>Propionibacteriales</taxon>
        <taxon>Nocardioidaceae</taxon>
        <taxon>Nocardioides</taxon>
    </lineage>
</organism>
<dbReference type="SUPFAM" id="SSF52540">
    <property type="entry name" value="P-loop containing nucleoside triphosphate hydrolases"/>
    <property type="match status" value="1"/>
</dbReference>
<dbReference type="Gene3D" id="3.40.50.300">
    <property type="entry name" value="P-loop containing nucleotide triphosphate hydrolases"/>
    <property type="match status" value="1"/>
</dbReference>
<evidence type="ECO:0000256" key="1">
    <source>
        <dbReference type="SAM" id="MobiDB-lite"/>
    </source>
</evidence>
<dbReference type="EMBL" id="SDPU01000020">
    <property type="protein sequence ID" value="RYU12675.1"/>
    <property type="molecule type" value="Genomic_DNA"/>
</dbReference>
<name>A0A4Q5J5D5_9ACTN</name>
<dbReference type="AlphaFoldDB" id="A0A4Q5J5D5"/>
<evidence type="ECO:0000313" key="3">
    <source>
        <dbReference type="Proteomes" id="UP000291189"/>
    </source>
</evidence>
<protein>
    <submittedName>
        <fullName evidence="2">Uncharacterized protein</fullName>
    </submittedName>
</protein>